<feature type="compositionally biased region" description="Polar residues" evidence="1">
    <location>
        <begin position="350"/>
        <end position="376"/>
    </location>
</feature>
<dbReference type="PATRIC" id="fig|482300.6.peg.3109"/>
<reference evidence="2 3" key="1">
    <citation type="journal article" date="2013" name="Genome Announc.">
        <title>Draft Genome Sequence of the Brazilian Toxic Bloom-Forming Cyanobacterium Microcystis aeruginosa Strain SPC777.</title>
        <authorList>
            <person name="Fiore M.F."/>
            <person name="Alvarenga D.O."/>
            <person name="Varani A.M."/>
            <person name="Hoff-Risseti C."/>
            <person name="Crespim E."/>
            <person name="Ramos R.T."/>
            <person name="Silva A."/>
            <person name="Schaker P.D."/>
            <person name="Heck K."/>
            <person name="Rigonato J."/>
            <person name="Schneider M.P."/>
        </authorList>
    </citation>
    <scope>NUCLEOTIDE SEQUENCE [LARGE SCALE GENOMIC DNA]</scope>
    <source>
        <strain evidence="3">SPC 777</strain>
    </source>
</reference>
<name>S3K8N8_MICAE</name>
<accession>S3K8N8</accession>
<evidence type="ECO:0000313" key="3">
    <source>
        <dbReference type="Proteomes" id="UP000014617"/>
    </source>
</evidence>
<feature type="compositionally biased region" description="Polar residues" evidence="1">
    <location>
        <begin position="258"/>
        <end position="284"/>
    </location>
</feature>
<sequence length="733" mass="80039">MNDKGFNPLTASRDATSNVPRGVPSSSQDEWVALGKTLSLDFQNWLRNQSVGWLADQDLRQEILGQISLLEAEIQPLLAINREFVELEQLLTTGFSTTNFEEGSDQSASASENQPSSGATAMSSEELASHQDGINPISEPKLKKEAESSPSSFHPQPESQLQIEGLKNLAQRLEVEQQQEKSSANPTDSAKTQAEIVSPAQQLPGIPNSPSSQQLGETTNIALPLSREGIINEYQSTPNRELSPPIDREEENPPPRNYSPTSKVGPTYASSSILSANPTDSAKTQAAIASPTQLLPEIPNSPSSQKLGETTNIALPLSREGIINEYQSTPSRELSPPIDREEENPPPKNYSPTSKVNPTYASSSILSANPTDSAKTQAEIASPTQLLPEIPNSPSSQQLGATTNIALPLSREGIINEYQSTPSRELSPPIDREEENPPPKNYSPTSKVNPTYASSSILSANPTDSAKTQAAIASPTQLLPEIPNSPSSQKLGATTNIALPLSREGIINEYQSTPSRELSPPIDREEENPPPKNYSPTSKVNPTYASSSLLLANSLPVETVSPQEKEKKSDFDLGVISEELPQILVREWLPPSLTVEPINDSPTGNSINKSKSSDLSTTQEDNFSDRQWTVSNLDQENRRERKNPLTRVSQQNSRIFSLKNTAKFSHKYARSKSPSPNFDTTEQPQVLKKIEEKSQAISESIPQQSHLCEAEIDLIVEAIAEEIQQQYRQFYGS</sequence>
<dbReference type="RefSeq" id="WP_016515955.1">
    <property type="nucleotide sequence ID" value="NZ_ASZQ01000223.1"/>
</dbReference>
<dbReference type="Proteomes" id="UP000014617">
    <property type="component" value="Unassembled WGS sequence"/>
</dbReference>
<feature type="region of interest" description="Disordered" evidence="1">
    <location>
        <begin position="98"/>
        <end position="137"/>
    </location>
</feature>
<feature type="compositionally biased region" description="Polar residues" evidence="1">
    <location>
        <begin position="484"/>
        <end position="497"/>
    </location>
</feature>
<comment type="caution">
    <text evidence="2">The sequence shown here is derived from an EMBL/GenBank/DDBJ whole genome shotgun (WGS) entry which is preliminary data.</text>
</comment>
<feature type="region of interest" description="Disordered" evidence="1">
    <location>
        <begin position="1"/>
        <end position="27"/>
    </location>
</feature>
<feature type="compositionally biased region" description="Polar residues" evidence="1">
    <location>
        <begin position="300"/>
        <end position="313"/>
    </location>
</feature>
<feature type="compositionally biased region" description="Polar residues" evidence="1">
    <location>
        <begin position="600"/>
        <end position="634"/>
    </location>
</feature>
<dbReference type="AlphaFoldDB" id="S3K8N8"/>
<evidence type="ECO:0000313" key="2">
    <source>
        <dbReference type="EMBL" id="EPF21344.1"/>
    </source>
</evidence>
<gene>
    <name evidence="2" type="ORF">MAESPC_02779</name>
</gene>
<feature type="compositionally biased region" description="Polar residues" evidence="1">
    <location>
        <begin position="9"/>
        <end position="27"/>
    </location>
</feature>
<feature type="region of interest" description="Disordered" evidence="1">
    <location>
        <begin position="234"/>
        <end position="542"/>
    </location>
</feature>
<organism evidence="2 3">
    <name type="scientific">Microcystis aeruginosa SPC777</name>
    <dbReference type="NCBI Taxonomy" id="482300"/>
    <lineage>
        <taxon>Bacteria</taxon>
        <taxon>Bacillati</taxon>
        <taxon>Cyanobacteriota</taxon>
        <taxon>Cyanophyceae</taxon>
        <taxon>Oscillatoriophycideae</taxon>
        <taxon>Chroococcales</taxon>
        <taxon>Microcystaceae</taxon>
        <taxon>Microcystis</taxon>
    </lineage>
</organism>
<feature type="region of interest" description="Disordered" evidence="1">
    <location>
        <begin position="595"/>
        <end position="651"/>
    </location>
</feature>
<evidence type="ECO:0000256" key="1">
    <source>
        <dbReference type="SAM" id="MobiDB-lite"/>
    </source>
</evidence>
<feature type="compositionally biased region" description="Polar residues" evidence="1">
    <location>
        <begin position="442"/>
        <end position="468"/>
    </location>
</feature>
<proteinExistence type="predicted"/>
<dbReference type="EMBL" id="ASZQ01000223">
    <property type="protein sequence ID" value="EPF21344.1"/>
    <property type="molecule type" value="Genomic_DNA"/>
</dbReference>
<feature type="compositionally biased region" description="Polar residues" evidence="1">
    <location>
        <begin position="392"/>
        <end position="405"/>
    </location>
</feature>
<protein>
    <submittedName>
        <fullName evidence="2">Uncharacterized protein</fullName>
    </submittedName>
</protein>
<feature type="compositionally biased region" description="Polar residues" evidence="1">
    <location>
        <begin position="98"/>
        <end position="123"/>
    </location>
</feature>